<evidence type="ECO:0000313" key="3">
    <source>
        <dbReference type="Proteomes" id="UP000315677"/>
    </source>
</evidence>
<organism evidence="2 3">
    <name type="scientific">Pseudonocardia kunmingensis</name>
    <dbReference type="NCBI Taxonomy" id="630975"/>
    <lineage>
        <taxon>Bacteria</taxon>
        <taxon>Bacillati</taxon>
        <taxon>Actinomycetota</taxon>
        <taxon>Actinomycetes</taxon>
        <taxon>Pseudonocardiales</taxon>
        <taxon>Pseudonocardiaceae</taxon>
        <taxon>Pseudonocardia</taxon>
    </lineage>
</organism>
<proteinExistence type="predicted"/>
<name>A0A543DZY9_9PSEU</name>
<protein>
    <submittedName>
        <fullName evidence="2">Uncharacterized protein</fullName>
    </submittedName>
</protein>
<reference evidence="2 3" key="1">
    <citation type="submission" date="2019-06" db="EMBL/GenBank/DDBJ databases">
        <title>Sequencing the genomes of 1000 actinobacteria strains.</title>
        <authorList>
            <person name="Klenk H.-P."/>
        </authorList>
    </citation>
    <scope>NUCLEOTIDE SEQUENCE [LARGE SCALE GENOMIC DNA]</scope>
    <source>
        <strain evidence="2 3">DSM 45301</strain>
    </source>
</reference>
<gene>
    <name evidence="2" type="ORF">FB558_1632</name>
</gene>
<feature type="transmembrane region" description="Helical" evidence="1">
    <location>
        <begin position="73"/>
        <end position="101"/>
    </location>
</feature>
<dbReference type="OrthoDB" id="3579784at2"/>
<dbReference type="Proteomes" id="UP000315677">
    <property type="component" value="Unassembled WGS sequence"/>
</dbReference>
<keyword evidence="1" id="KW-1133">Transmembrane helix</keyword>
<keyword evidence="1" id="KW-0812">Transmembrane</keyword>
<comment type="caution">
    <text evidence="2">The sequence shown here is derived from an EMBL/GenBank/DDBJ whole genome shotgun (WGS) entry which is preliminary data.</text>
</comment>
<dbReference type="EMBL" id="VFPA01000001">
    <property type="protein sequence ID" value="TQM14854.1"/>
    <property type="molecule type" value="Genomic_DNA"/>
</dbReference>
<accession>A0A543DZY9</accession>
<keyword evidence="3" id="KW-1185">Reference proteome</keyword>
<dbReference type="RefSeq" id="WP_142049772.1">
    <property type="nucleotide sequence ID" value="NZ_VFPA01000001.1"/>
</dbReference>
<feature type="transmembrane region" description="Helical" evidence="1">
    <location>
        <begin position="122"/>
        <end position="149"/>
    </location>
</feature>
<evidence type="ECO:0000313" key="2">
    <source>
        <dbReference type="EMBL" id="TQM14854.1"/>
    </source>
</evidence>
<sequence>MWLRVTLLLVVTGWSVLVAVRREQRVLRRLARAGRGSVRRALVVVTASYLALVAVLALCGLAAAIAHDAGLPALAILALLVGLTVTAPFLWLLAPAAGEWLGPVTSFRDLRRHGAKKGVARAIAYPAVVYHFFLLMPAMLATVMAVILVE</sequence>
<evidence type="ECO:0000256" key="1">
    <source>
        <dbReference type="SAM" id="Phobius"/>
    </source>
</evidence>
<feature type="transmembrane region" description="Helical" evidence="1">
    <location>
        <begin position="6"/>
        <end position="21"/>
    </location>
</feature>
<keyword evidence="1" id="KW-0472">Membrane</keyword>
<dbReference type="AlphaFoldDB" id="A0A543DZY9"/>
<feature type="transmembrane region" description="Helical" evidence="1">
    <location>
        <begin position="42"/>
        <end position="67"/>
    </location>
</feature>